<dbReference type="NCBIfam" id="TIGR00521">
    <property type="entry name" value="coaBC_dfp"/>
    <property type="match status" value="1"/>
</dbReference>
<dbReference type="Pfam" id="PF02441">
    <property type="entry name" value="Flavoprotein"/>
    <property type="match status" value="1"/>
</dbReference>
<dbReference type="Pfam" id="PF04127">
    <property type="entry name" value="DFP"/>
    <property type="match status" value="1"/>
</dbReference>
<reference evidence="6" key="1">
    <citation type="journal article" date="2020" name="bioRxiv">
        <title>A rank-normalized archaeal taxonomy based on genome phylogeny resolves widespread incomplete and uneven classifications.</title>
        <authorList>
            <person name="Rinke C."/>
            <person name="Chuvochina M."/>
            <person name="Mussig A.J."/>
            <person name="Chaumeil P.-A."/>
            <person name="Waite D.W."/>
            <person name="Whitman W.B."/>
            <person name="Parks D.H."/>
            <person name="Hugenholtz P."/>
        </authorList>
    </citation>
    <scope>NUCLEOTIDE SEQUENCE [LARGE SCALE GENOMIC DNA]</scope>
</reference>
<sequence>MRPLIVLAITGSIAAVRSFDLCRELCRRGFDVQVVMSGAGTEMITPQAMEFASGREVITRIGGKIEHVKFFGKNGKASLLLIAPATANTISKIAMGIDDTAVTTFATVAIGTKRPVLLAPAMHRPMYEHPIVIENLEKLRSKGVRVISPLEEEGKAKIACIEEIIFEAERALSHKSFAGKKVLIASGAFGEKIDDIRHITNTSTGKLGAELARRLGVEGAQVKFIGNGPVESGIDAIEEHYADGLERKVMAELESGYGFFFCPAAIPDFSVKKSIGKASSSKKISIDLIPREKLIGKVRKKFPRLRIVAFKAVWKKRRNEMEKICREFVKNSGLLAVAAIDLSKFTPDAAEREMLFYSAGKKKILKGTKEKIAREIIELCSRQKN</sequence>
<dbReference type="InterPro" id="IPR036551">
    <property type="entry name" value="Flavin_trans-like"/>
</dbReference>
<organism evidence="5 6">
    <name type="scientific">Candidatus Iainarchaeum sp</name>
    <dbReference type="NCBI Taxonomy" id="3101447"/>
    <lineage>
        <taxon>Archaea</taxon>
        <taxon>Candidatus Iainarchaeota</taxon>
        <taxon>Candidatus Iainarchaeia</taxon>
        <taxon>Candidatus Iainarchaeales</taxon>
        <taxon>Candidatus Iainarchaeaceae</taxon>
        <taxon>Candidatus Iainarchaeum</taxon>
    </lineage>
</organism>
<dbReference type="GO" id="GO:0015941">
    <property type="term" value="P:pantothenate catabolic process"/>
    <property type="evidence" value="ECO:0007669"/>
    <property type="project" value="InterPro"/>
</dbReference>
<dbReference type="GO" id="GO:0015937">
    <property type="term" value="P:coenzyme A biosynthetic process"/>
    <property type="evidence" value="ECO:0007669"/>
    <property type="project" value="InterPro"/>
</dbReference>
<dbReference type="GO" id="GO:0010181">
    <property type="term" value="F:FMN binding"/>
    <property type="evidence" value="ECO:0007669"/>
    <property type="project" value="InterPro"/>
</dbReference>
<evidence type="ECO:0000313" key="5">
    <source>
        <dbReference type="EMBL" id="HIH09863.1"/>
    </source>
</evidence>
<evidence type="ECO:0000313" key="6">
    <source>
        <dbReference type="Proteomes" id="UP000565078"/>
    </source>
</evidence>
<dbReference type="EMBL" id="DUGC01000066">
    <property type="protein sequence ID" value="HIH09863.1"/>
    <property type="molecule type" value="Genomic_DNA"/>
</dbReference>
<feature type="domain" description="Flavoprotein" evidence="3">
    <location>
        <begin position="5"/>
        <end position="154"/>
    </location>
</feature>
<dbReference type="InterPro" id="IPR003382">
    <property type="entry name" value="Flavoprotein"/>
</dbReference>
<evidence type="ECO:0000259" key="3">
    <source>
        <dbReference type="Pfam" id="PF02441"/>
    </source>
</evidence>
<keyword evidence="1" id="KW-0210">Decarboxylase</keyword>
<dbReference type="GO" id="GO:0071513">
    <property type="term" value="C:phosphopantothenoylcysteine decarboxylase complex"/>
    <property type="evidence" value="ECO:0007669"/>
    <property type="project" value="TreeGrafter"/>
</dbReference>
<dbReference type="PANTHER" id="PTHR14359">
    <property type="entry name" value="HOMO-OLIGOMERIC FLAVIN CONTAINING CYS DECARBOXYLASE FAMILY"/>
    <property type="match status" value="1"/>
</dbReference>
<dbReference type="PANTHER" id="PTHR14359:SF6">
    <property type="entry name" value="PHOSPHOPANTOTHENOYLCYSTEINE DECARBOXYLASE"/>
    <property type="match status" value="1"/>
</dbReference>
<keyword evidence="2 5" id="KW-0456">Lyase</keyword>
<dbReference type="GO" id="GO:0004632">
    <property type="term" value="F:phosphopantothenate--cysteine ligase activity"/>
    <property type="evidence" value="ECO:0007669"/>
    <property type="project" value="UniProtKB-EC"/>
</dbReference>
<evidence type="ECO:0000256" key="2">
    <source>
        <dbReference type="ARBA" id="ARBA00023239"/>
    </source>
</evidence>
<accession>A0A7J4IWF5</accession>
<evidence type="ECO:0000259" key="4">
    <source>
        <dbReference type="Pfam" id="PF04127"/>
    </source>
</evidence>
<feature type="domain" description="DNA/pantothenate metabolism flavoprotein C-terminal" evidence="4">
    <location>
        <begin position="178"/>
        <end position="379"/>
    </location>
</feature>
<dbReference type="InterPro" id="IPR007085">
    <property type="entry name" value="DNA/pantothenate-metab_flavo_C"/>
</dbReference>
<dbReference type="AlphaFoldDB" id="A0A7J4IWF5"/>
<dbReference type="Gene3D" id="3.40.50.1950">
    <property type="entry name" value="Flavin prenyltransferase-like"/>
    <property type="match status" value="1"/>
</dbReference>
<dbReference type="InterPro" id="IPR035929">
    <property type="entry name" value="CoaB-like_sf"/>
</dbReference>
<gene>
    <name evidence="5" type="primary">coaBC</name>
    <name evidence="5" type="ORF">HA254_04290</name>
</gene>
<dbReference type="Gene3D" id="3.40.50.10300">
    <property type="entry name" value="CoaB-like"/>
    <property type="match status" value="1"/>
</dbReference>
<dbReference type="InterPro" id="IPR005252">
    <property type="entry name" value="CoaBC"/>
</dbReference>
<keyword evidence="5" id="KW-0436">Ligase</keyword>
<dbReference type="EC" id="6.3.2.5" evidence="5"/>
<dbReference type="SUPFAM" id="SSF102645">
    <property type="entry name" value="CoaB-like"/>
    <property type="match status" value="1"/>
</dbReference>
<protein>
    <submittedName>
        <fullName evidence="5">Bifunctional phosphopantothenoylcysteine decarboxylase/phosphopantothenate--cysteine ligase CoaBC</fullName>
        <ecNumber evidence="5">4.1.1.36</ecNumber>
        <ecNumber evidence="5">6.3.2.5</ecNumber>
    </submittedName>
</protein>
<dbReference type="Proteomes" id="UP000565078">
    <property type="component" value="Unassembled WGS sequence"/>
</dbReference>
<dbReference type="EC" id="4.1.1.36" evidence="5"/>
<comment type="caution">
    <text evidence="5">The sequence shown here is derived from an EMBL/GenBank/DDBJ whole genome shotgun (WGS) entry which is preliminary data.</text>
</comment>
<name>A0A7J4IWF5_9ARCH</name>
<proteinExistence type="predicted"/>
<dbReference type="GO" id="GO:0004633">
    <property type="term" value="F:phosphopantothenoylcysteine decarboxylase activity"/>
    <property type="evidence" value="ECO:0007669"/>
    <property type="project" value="UniProtKB-EC"/>
</dbReference>
<dbReference type="SUPFAM" id="SSF52507">
    <property type="entry name" value="Homo-oligomeric flavin-containing Cys decarboxylases, HFCD"/>
    <property type="match status" value="1"/>
</dbReference>
<evidence type="ECO:0000256" key="1">
    <source>
        <dbReference type="ARBA" id="ARBA00022793"/>
    </source>
</evidence>